<organism evidence="2 3">
    <name type="scientific">Lymnaea stagnalis</name>
    <name type="common">Great pond snail</name>
    <name type="synonym">Helix stagnalis</name>
    <dbReference type="NCBI Taxonomy" id="6523"/>
    <lineage>
        <taxon>Eukaryota</taxon>
        <taxon>Metazoa</taxon>
        <taxon>Spiralia</taxon>
        <taxon>Lophotrochozoa</taxon>
        <taxon>Mollusca</taxon>
        <taxon>Gastropoda</taxon>
        <taxon>Heterobranchia</taxon>
        <taxon>Euthyneura</taxon>
        <taxon>Panpulmonata</taxon>
        <taxon>Hygrophila</taxon>
        <taxon>Lymnaeoidea</taxon>
        <taxon>Lymnaeidae</taxon>
        <taxon>Lymnaea</taxon>
    </lineage>
</organism>
<reference evidence="2 3" key="1">
    <citation type="submission" date="2024-04" db="EMBL/GenBank/DDBJ databases">
        <authorList>
            <consortium name="Genoscope - CEA"/>
            <person name="William W."/>
        </authorList>
    </citation>
    <scope>NUCLEOTIDE SEQUENCE [LARGE SCALE GENOMIC DNA]</scope>
</reference>
<proteinExistence type="predicted"/>
<protein>
    <submittedName>
        <fullName evidence="2">Uncharacterized protein</fullName>
    </submittedName>
</protein>
<feature type="region of interest" description="Disordered" evidence="1">
    <location>
        <begin position="271"/>
        <end position="295"/>
    </location>
</feature>
<dbReference type="EMBL" id="CAXITT010000201">
    <property type="protein sequence ID" value="CAL1535406.1"/>
    <property type="molecule type" value="Genomic_DNA"/>
</dbReference>
<feature type="compositionally biased region" description="Polar residues" evidence="1">
    <location>
        <begin position="159"/>
        <end position="189"/>
    </location>
</feature>
<accession>A0AAV2HSX3</accession>
<dbReference type="AlphaFoldDB" id="A0AAV2HSX3"/>
<evidence type="ECO:0000313" key="2">
    <source>
        <dbReference type="EMBL" id="CAL1535406.1"/>
    </source>
</evidence>
<feature type="compositionally biased region" description="Polar residues" evidence="1">
    <location>
        <begin position="283"/>
        <end position="294"/>
    </location>
</feature>
<name>A0AAV2HSX3_LYMST</name>
<dbReference type="Proteomes" id="UP001497497">
    <property type="component" value="Unassembled WGS sequence"/>
</dbReference>
<evidence type="ECO:0000256" key="1">
    <source>
        <dbReference type="SAM" id="MobiDB-lite"/>
    </source>
</evidence>
<gene>
    <name evidence="2" type="ORF">GSLYS_00009366001</name>
</gene>
<keyword evidence="3" id="KW-1185">Reference proteome</keyword>
<comment type="caution">
    <text evidence="2">The sequence shown here is derived from an EMBL/GenBank/DDBJ whole genome shotgun (WGS) entry which is preliminary data.</text>
</comment>
<feature type="region of interest" description="Disordered" evidence="1">
    <location>
        <begin position="123"/>
        <end position="197"/>
    </location>
</feature>
<evidence type="ECO:0000313" key="3">
    <source>
        <dbReference type="Proteomes" id="UP001497497"/>
    </source>
</evidence>
<sequence>MSYLATGKAGRDREMAAVMYNLKEQRVLEKSLQTLQLEQSYAIRLLDLDNRIIKVKYRKLKEKVSKIKSHLPAEDISKFRQLDQDGKLKPKYSDVCLGSAIKIAAASRRLNLSSSRAPSRRAVRSALPRIAVQPDGNDLSGRSAASLGQPAASSRFKRSNSVTGVFTDAPSRSPQGQRPGSAFVLQSPTGPRKTPAQLVKEDSNLLSVREGPAPEVIKKVRTLTLPEAEKPEAAGRNMFSFRSWSAVQHSHTPFSSHATAEKDARAGLSTAPAQYSRGRRPSHGSNDSIDSNLGENVYEERRQELLEEENIRAATLDKRTKLFLQKVDDYLQKNPTFVQTTPTLENEAPPLETSINRDIFTPDVRVKHKYHRRSNATAEFDDTPTYFPENGYKERLMGLWKDMNKCRYLRLPEEKIDLSGINTLVKDQMKMFETLKQGDRLPLRAAWEN</sequence>